<sequence>LLTDSESCENCDGEERKRKRNCEGVATGVGSGTCEHRGASWWSPAGGEEKWWRRVARRWGSEGWECEGVSSVKNWIRDEK</sequence>
<dbReference type="AlphaFoldDB" id="A0A392SSU9"/>
<name>A0A392SSU9_9FABA</name>
<reference evidence="1 2" key="1">
    <citation type="journal article" date="2018" name="Front. Plant Sci.">
        <title>Red Clover (Trifolium pratense) and Zigzag Clover (T. medium) - A Picture of Genomic Similarities and Differences.</title>
        <authorList>
            <person name="Dluhosova J."/>
            <person name="Istvanek J."/>
            <person name="Nedelnik J."/>
            <person name="Repkova J."/>
        </authorList>
    </citation>
    <scope>NUCLEOTIDE SEQUENCE [LARGE SCALE GENOMIC DNA]</scope>
    <source>
        <strain evidence="2">cv. 10/8</strain>
        <tissue evidence="1">Leaf</tissue>
    </source>
</reference>
<protein>
    <submittedName>
        <fullName evidence="1">Uncharacterized protein</fullName>
    </submittedName>
</protein>
<comment type="caution">
    <text evidence="1">The sequence shown here is derived from an EMBL/GenBank/DDBJ whole genome shotgun (WGS) entry which is preliminary data.</text>
</comment>
<keyword evidence="2" id="KW-1185">Reference proteome</keyword>
<dbReference type="Proteomes" id="UP000265520">
    <property type="component" value="Unassembled WGS sequence"/>
</dbReference>
<proteinExistence type="predicted"/>
<dbReference type="EMBL" id="LXQA010439761">
    <property type="protein sequence ID" value="MCI51948.1"/>
    <property type="molecule type" value="Genomic_DNA"/>
</dbReference>
<evidence type="ECO:0000313" key="1">
    <source>
        <dbReference type="EMBL" id="MCI51948.1"/>
    </source>
</evidence>
<accession>A0A392SSU9</accession>
<feature type="non-terminal residue" evidence="1">
    <location>
        <position position="1"/>
    </location>
</feature>
<organism evidence="1 2">
    <name type="scientific">Trifolium medium</name>
    <dbReference type="NCBI Taxonomy" id="97028"/>
    <lineage>
        <taxon>Eukaryota</taxon>
        <taxon>Viridiplantae</taxon>
        <taxon>Streptophyta</taxon>
        <taxon>Embryophyta</taxon>
        <taxon>Tracheophyta</taxon>
        <taxon>Spermatophyta</taxon>
        <taxon>Magnoliopsida</taxon>
        <taxon>eudicotyledons</taxon>
        <taxon>Gunneridae</taxon>
        <taxon>Pentapetalae</taxon>
        <taxon>rosids</taxon>
        <taxon>fabids</taxon>
        <taxon>Fabales</taxon>
        <taxon>Fabaceae</taxon>
        <taxon>Papilionoideae</taxon>
        <taxon>50 kb inversion clade</taxon>
        <taxon>NPAAA clade</taxon>
        <taxon>Hologalegina</taxon>
        <taxon>IRL clade</taxon>
        <taxon>Trifolieae</taxon>
        <taxon>Trifolium</taxon>
    </lineage>
</organism>
<evidence type="ECO:0000313" key="2">
    <source>
        <dbReference type="Proteomes" id="UP000265520"/>
    </source>
</evidence>